<keyword evidence="1" id="KW-0472">Membrane</keyword>
<dbReference type="AlphaFoldDB" id="A0A0M4FRH2"/>
<dbReference type="EMBL" id="CP012600">
    <property type="protein sequence ID" value="ALC82123.1"/>
    <property type="molecule type" value="Genomic_DNA"/>
</dbReference>
<keyword evidence="1" id="KW-1133">Transmembrane helix</keyword>
<dbReference type="RefSeq" id="WP_053603903.1">
    <property type="nucleotide sequence ID" value="NZ_CP012600.1"/>
</dbReference>
<name>A0A0M4FRH2_9BACI</name>
<evidence type="ECO:0000313" key="3">
    <source>
        <dbReference type="Proteomes" id="UP000067625"/>
    </source>
</evidence>
<evidence type="ECO:0000256" key="1">
    <source>
        <dbReference type="SAM" id="Phobius"/>
    </source>
</evidence>
<feature type="transmembrane region" description="Helical" evidence="1">
    <location>
        <begin position="113"/>
        <end position="136"/>
    </location>
</feature>
<sequence length="488" mass="55776">MKSLIISKTMLKMWQREINKIFDTTMKRILAILFFLFTVTIAAIIGYSFTGTFLKAFLTGREQSLGLLATSMSINASIFTSLLFVLIKVRTPEQDRFSMQLSWLPLTTFQKSLGYFIPIMAVVSSIILFIIGILLIPNFIINRIGIGFTIGFFAMIFVQTIFVLSFINLIYNATYMFILKIKFPLQKFFSLFVLLVLVSGYIMTHFNINKIAKTYQTFDYDFMYFSAPFFLSLQGIYPEGVNYFILTGFILFTIICAFMSMSLMPIMSEKRSLKLLSSLPFPSAKGWSLLVKEIKSQVRNEENILNFILLFIIIVFVKYRFNLDFSDQKLLILSAFSGLIAFNSFGNDRIVLPVYKTIGLKPSEVVLFKYCGLVVIGMLQVFLLALFTCTAPESFIVLLQSIGVLLNSCGLFYLVGILLPLDRNNPYTGIFSFGMLIIMMIPIFFIGNYLIGSAGIELQWIMLLCFELLLLFVIHKGFKWRYEHDSAS</sequence>
<gene>
    <name evidence="2" type="ORF">AM592_11385</name>
</gene>
<feature type="transmembrane region" description="Helical" evidence="1">
    <location>
        <begin position="458"/>
        <end position="474"/>
    </location>
</feature>
<feature type="transmembrane region" description="Helical" evidence="1">
    <location>
        <begin position="304"/>
        <end position="322"/>
    </location>
</feature>
<feature type="transmembrane region" description="Helical" evidence="1">
    <location>
        <begin position="394"/>
        <end position="419"/>
    </location>
</feature>
<feature type="transmembrane region" description="Helical" evidence="1">
    <location>
        <begin position="367"/>
        <end position="388"/>
    </location>
</feature>
<feature type="transmembrane region" description="Helical" evidence="1">
    <location>
        <begin position="188"/>
        <end position="208"/>
    </location>
</feature>
<reference evidence="2 3" key="2">
    <citation type="journal article" date="2016" name="Int. J. Syst. Evol. Microbiol.">
        <title>Bacillus gobiensis sp. nov., isolated from a soil sample.</title>
        <authorList>
            <person name="Liu B."/>
            <person name="Liu G.H."/>
            <person name="Cetin S."/>
            <person name="Schumann P."/>
            <person name="Pan Z.Z."/>
            <person name="Chen Q.Q."/>
        </authorList>
    </citation>
    <scope>NUCLEOTIDE SEQUENCE [LARGE SCALE GENOMIC DNA]</scope>
    <source>
        <strain evidence="2 3">FJAT-4402</strain>
    </source>
</reference>
<reference evidence="3" key="1">
    <citation type="submission" date="2015-08" db="EMBL/GenBank/DDBJ databases">
        <title>Genome sequencing project for genomic taxonomy and phylogenomics of Bacillus-like bacteria.</title>
        <authorList>
            <person name="Liu B."/>
            <person name="Wang J."/>
            <person name="Zhu Y."/>
            <person name="Liu G."/>
            <person name="Chen Q."/>
            <person name="Chen Z."/>
            <person name="Lan J."/>
            <person name="Che J."/>
            <person name="Ge C."/>
            <person name="Shi H."/>
            <person name="Pan Z."/>
            <person name="Liu X."/>
        </authorList>
    </citation>
    <scope>NUCLEOTIDE SEQUENCE [LARGE SCALE GENOMIC DNA]</scope>
    <source>
        <strain evidence="3">FJAT-4402</strain>
    </source>
</reference>
<feature type="transmembrane region" description="Helical" evidence="1">
    <location>
        <begin position="243"/>
        <end position="264"/>
    </location>
</feature>
<feature type="transmembrane region" description="Helical" evidence="1">
    <location>
        <begin position="29"/>
        <end position="53"/>
    </location>
</feature>
<evidence type="ECO:0000313" key="2">
    <source>
        <dbReference type="EMBL" id="ALC82123.1"/>
    </source>
</evidence>
<dbReference type="STRING" id="1441095.AM592_11385"/>
<protein>
    <submittedName>
        <fullName evidence="2">Uncharacterized protein</fullName>
    </submittedName>
</protein>
<feature type="transmembrane region" description="Helical" evidence="1">
    <location>
        <begin position="148"/>
        <end position="168"/>
    </location>
</feature>
<dbReference type="PATRIC" id="fig|1441095.3.peg.2477"/>
<feature type="transmembrane region" description="Helical" evidence="1">
    <location>
        <begin position="328"/>
        <end position="346"/>
    </location>
</feature>
<dbReference type="Proteomes" id="UP000067625">
    <property type="component" value="Chromosome"/>
</dbReference>
<keyword evidence="1" id="KW-0812">Transmembrane</keyword>
<dbReference type="OrthoDB" id="2935976at2"/>
<feature type="transmembrane region" description="Helical" evidence="1">
    <location>
        <begin position="65"/>
        <end position="87"/>
    </location>
</feature>
<organism evidence="2 3">
    <name type="scientific">Bacillus gobiensis</name>
    <dbReference type="NCBI Taxonomy" id="1441095"/>
    <lineage>
        <taxon>Bacteria</taxon>
        <taxon>Bacillati</taxon>
        <taxon>Bacillota</taxon>
        <taxon>Bacilli</taxon>
        <taxon>Bacillales</taxon>
        <taxon>Bacillaceae</taxon>
        <taxon>Bacillus</taxon>
    </lineage>
</organism>
<proteinExistence type="predicted"/>
<accession>A0A0M4FRH2</accession>
<feature type="transmembrane region" description="Helical" evidence="1">
    <location>
        <begin position="431"/>
        <end position="452"/>
    </location>
</feature>
<keyword evidence="3" id="KW-1185">Reference proteome</keyword>
<feature type="transmembrane region" description="Helical" evidence="1">
    <location>
        <begin position="220"/>
        <end position="237"/>
    </location>
</feature>